<dbReference type="InterPro" id="IPR036719">
    <property type="entry name" value="Neuro-gated_channel_TM_sf"/>
</dbReference>
<keyword evidence="6" id="KW-0407">Ion channel</keyword>
<feature type="chain" id="PRO_5038170230" evidence="6">
    <location>
        <begin position="22"/>
        <end position="489"/>
    </location>
</feature>
<dbReference type="AlphaFoldDB" id="A0A913X1J2"/>
<dbReference type="InterPro" id="IPR038050">
    <property type="entry name" value="Neuro_actylchol_rec"/>
</dbReference>
<dbReference type="InterPro" id="IPR018000">
    <property type="entry name" value="Neurotransmitter_ion_chnl_CS"/>
</dbReference>
<dbReference type="RefSeq" id="XP_020897436.1">
    <property type="nucleotide sequence ID" value="XM_021041777.2"/>
</dbReference>
<sequence length="489" mass="56577">MNLLYGWLATSLGLLFCVGSAVKEYDGQSQIVQHLEERLFKTYNRDVLPKEMLHQGVPVRLDLALNQIINVDKRAQTMKSVIWVRQYWKDTRLKWNATDYDNVTTIVTEASRIWLPDITLYNNARDDYKMQKETSHSLSISSDGSIARFFPTIYKSSCRMNVRHFPFDDQTCVLKLGSWSYDIYDVNLTNEGDGDLNSFILNGEWVLRSMPAERHETRFRCCPNPYVYVLYHIHIRRRSLYYLINCFTPCLIMLALTLLGFYLPSESGERMGVGITVLLSLSIIQLMLSDSLPPNEEIPLIVRYYGLTMFNVFLSLVFTCIVLKLYHNKGRPLPEWIKTLLCNWGAWLVRLQDEWTLLQEKRENIEAKFKRAYIMCENDSVDILPPKYNDLSFGQNGDTLSATTSAISSSKTLHAPGKNTITTSKKFERFLLNQHYHENIDALLKDEWKFASKVLNNVFKLTVGASVFINSIVVFSEAPIDNLFDWLPK</sequence>
<evidence type="ECO:0000256" key="5">
    <source>
        <dbReference type="ARBA" id="ARBA00023136"/>
    </source>
</evidence>
<feature type="domain" description="Neurotransmitter-gated ion-channel ligand-binding" evidence="7">
    <location>
        <begin position="34"/>
        <end position="238"/>
    </location>
</feature>
<dbReference type="SUPFAM" id="SSF63712">
    <property type="entry name" value="Nicotinic receptor ligand binding domain-like"/>
    <property type="match status" value="1"/>
</dbReference>
<dbReference type="FunFam" id="1.20.58.390:FF:000043">
    <property type="entry name" value="AcetylCholine Receptor"/>
    <property type="match status" value="1"/>
</dbReference>
<feature type="domain" description="Neurotransmitter-gated ion-channel transmembrane" evidence="8">
    <location>
        <begin position="248"/>
        <end position="475"/>
    </location>
</feature>
<comment type="subcellular location">
    <subcellularLocation>
        <location evidence="1">Membrane</location>
        <topology evidence="1">Multi-pass membrane protein</topology>
    </subcellularLocation>
</comment>
<dbReference type="FunFam" id="2.70.170.10:FF:000016">
    <property type="entry name" value="Nicotinic acetylcholine receptor subunit"/>
    <property type="match status" value="1"/>
</dbReference>
<dbReference type="GO" id="GO:0004888">
    <property type="term" value="F:transmembrane signaling receptor activity"/>
    <property type="evidence" value="ECO:0007669"/>
    <property type="project" value="InterPro"/>
</dbReference>
<evidence type="ECO:0000313" key="10">
    <source>
        <dbReference type="Proteomes" id="UP000887567"/>
    </source>
</evidence>
<keyword evidence="5 6" id="KW-0472">Membrane</keyword>
<dbReference type="InterPro" id="IPR036734">
    <property type="entry name" value="Neur_chan_lig-bd_sf"/>
</dbReference>
<evidence type="ECO:0000256" key="2">
    <source>
        <dbReference type="ARBA" id="ARBA00009237"/>
    </source>
</evidence>
<dbReference type="Gene3D" id="2.70.170.10">
    <property type="entry name" value="Neurotransmitter-gated ion-channel ligand-binding domain"/>
    <property type="match status" value="1"/>
</dbReference>
<dbReference type="CDD" id="cd19051">
    <property type="entry name" value="LGIC_TM_cation"/>
    <property type="match status" value="1"/>
</dbReference>
<dbReference type="GO" id="GO:0005230">
    <property type="term" value="F:extracellular ligand-gated monoatomic ion channel activity"/>
    <property type="evidence" value="ECO:0007669"/>
    <property type="project" value="InterPro"/>
</dbReference>
<dbReference type="GO" id="GO:0016020">
    <property type="term" value="C:membrane"/>
    <property type="evidence" value="ECO:0007669"/>
    <property type="project" value="UniProtKB-SubCell"/>
</dbReference>
<dbReference type="OMA" id="VIWVRQY"/>
<dbReference type="Gene3D" id="1.20.58.390">
    <property type="entry name" value="Neurotransmitter-gated ion-channel transmembrane domain"/>
    <property type="match status" value="1"/>
</dbReference>
<evidence type="ECO:0000256" key="6">
    <source>
        <dbReference type="RuleBase" id="RU000687"/>
    </source>
</evidence>
<dbReference type="InterPro" id="IPR006201">
    <property type="entry name" value="Neur_channel"/>
</dbReference>
<dbReference type="InterPro" id="IPR006029">
    <property type="entry name" value="Neurotrans-gated_channel_TM"/>
</dbReference>
<protein>
    <submittedName>
        <fullName evidence="9">Uncharacterized protein</fullName>
    </submittedName>
</protein>
<evidence type="ECO:0000259" key="8">
    <source>
        <dbReference type="Pfam" id="PF02932"/>
    </source>
</evidence>
<dbReference type="EnsemblMetazoa" id="XM_021041777.2">
    <property type="protein sequence ID" value="XP_020897436.1"/>
    <property type="gene ID" value="LOC110236279"/>
</dbReference>
<evidence type="ECO:0000256" key="3">
    <source>
        <dbReference type="ARBA" id="ARBA00022692"/>
    </source>
</evidence>
<evidence type="ECO:0000256" key="1">
    <source>
        <dbReference type="ARBA" id="ARBA00004141"/>
    </source>
</evidence>
<dbReference type="Pfam" id="PF02931">
    <property type="entry name" value="Neur_chan_LBD"/>
    <property type="match status" value="1"/>
</dbReference>
<dbReference type="OrthoDB" id="5965744at2759"/>
<keyword evidence="10" id="KW-1185">Reference proteome</keyword>
<keyword evidence="6" id="KW-0406">Ion transport</keyword>
<dbReference type="PRINTS" id="PR00252">
    <property type="entry name" value="NRIONCHANNEL"/>
</dbReference>
<dbReference type="PROSITE" id="PS00236">
    <property type="entry name" value="NEUROTR_ION_CHANNEL"/>
    <property type="match status" value="1"/>
</dbReference>
<comment type="caution">
    <text evidence="6">Lacks conserved residue(s) required for the propagation of feature annotation.</text>
</comment>
<feature type="signal peptide" evidence="6">
    <location>
        <begin position="1"/>
        <end position="21"/>
    </location>
</feature>
<feature type="transmembrane region" description="Helical" evidence="6">
    <location>
        <begin position="300"/>
        <end position="323"/>
    </location>
</feature>
<keyword evidence="6" id="KW-0732">Signal</keyword>
<dbReference type="GeneID" id="110236279"/>
<feature type="transmembrane region" description="Helical" evidence="6">
    <location>
        <begin position="240"/>
        <end position="263"/>
    </location>
</feature>
<dbReference type="InterPro" id="IPR006202">
    <property type="entry name" value="Neur_chan_lig-bd"/>
</dbReference>
<dbReference type="NCBIfam" id="TIGR00860">
    <property type="entry name" value="LIC"/>
    <property type="match status" value="1"/>
</dbReference>
<accession>A0A913X1J2</accession>
<dbReference type="Pfam" id="PF02932">
    <property type="entry name" value="Neur_chan_memb"/>
    <property type="match status" value="1"/>
</dbReference>
<dbReference type="PANTHER" id="PTHR18945">
    <property type="entry name" value="NEUROTRANSMITTER GATED ION CHANNEL"/>
    <property type="match status" value="1"/>
</dbReference>
<reference evidence="9" key="1">
    <citation type="submission" date="2022-11" db="UniProtKB">
        <authorList>
            <consortium name="EnsemblMetazoa"/>
        </authorList>
    </citation>
    <scope>IDENTIFICATION</scope>
</reference>
<evidence type="ECO:0000313" key="9">
    <source>
        <dbReference type="EnsemblMetazoa" id="XP_020897436.1"/>
    </source>
</evidence>
<comment type="similarity">
    <text evidence="2">Belongs to the ligand-gated ion channel (TC 1.A.9) family. Acetylcholine receptor (TC 1.A.9.1) subfamily.</text>
</comment>
<dbReference type="CDD" id="cd18997">
    <property type="entry name" value="LGIC_ECD_nAChR"/>
    <property type="match status" value="1"/>
</dbReference>
<dbReference type="KEGG" id="epa:110236279"/>
<keyword evidence="6" id="KW-0813">Transport</keyword>
<proteinExistence type="inferred from homology"/>
<evidence type="ECO:0000256" key="4">
    <source>
        <dbReference type="ARBA" id="ARBA00022989"/>
    </source>
</evidence>
<keyword evidence="3 6" id="KW-0812">Transmembrane</keyword>
<dbReference type="Proteomes" id="UP000887567">
    <property type="component" value="Unplaced"/>
</dbReference>
<name>A0A913X1J2_EXADI</name>
<organism evidence="9 10">
    <name type="scientific">Exaiptasia diaphana</name>
    <name type="common">Tropical sea anemone</name>
    <name type="synonym">Aiptasia pulchella</name>
    <dbReference type="NCBI Taxonomy" id="2652724"/>
    <lineage>
        <taxon>Eukaryota</taxon>
        <taxon>Metazoa</taxon>
        <taxon>Cnidaria</taxon>
        <taxon>Anthozoa</taxon>
        <taxon>Hexacorallia</taxon>
        <taxon>Actiniaria</taxon>
        <taxon>Aiptasiidae</taxon>
        <taxon>Exaiptasia</taxon>
    </lineage>
</organism>
<evidence type="ECO:0000259" key="7">
    <source>
        <dbReference type="Pfam" id="PF02931"/>
    </source>
</evidence>
<dbReference type="SUPFAM" id="SSF90112">
    <property type="entry name" value="Neurotransmitter-gated ion-channel transmembrane pore"/>
    <property type="match status" value="1"/>
</dbReference>
<keyword evidence="4 6" id="KW-1133">Transmembrane helix</keyword>